<comment type="similarity">
    <text evidence="8">Belongs to the CemA family.</text>
</comment>
<dbReference type="EMBL" id="BDQK01000005">
    <property type="protein sequence ID" value="GBF79820.1"/>
    <property type="molecule type" value="Genomic_DNA"/>
</dbReference>
<keyword evidence="4 8" id="KW-0375">Hydrogen ion transport</keyword>
<accession>A0A401IF69</accession>
<protein>
    <recommendedName>
        <fullName evidence="8">Proton extrusion protein PxcA</fullName>
    </recommendedName>
</protein>
<keyword evidence="8" id="KW-1003">Cell membrane</keyword>
<evidence type="ECO:0000256" key="1">
    <source>
        <dbReference type="ARBA" id="ARBA00004141"/>
    </source>
</evidence>
<evidence type="ECO:0000313" key="10">
    <source>
        <dbReference type="Proteomes" id="UP000287247"/>
    </source>
</evidence>
<evidence type="ECO:0000256" key="5">
    <source>
        <dbReference type="ARBA" id="ARBA00022989"/>
    </source>
</evidence>
<dbReference type="AlphaFoldDB" id="A0A401IF69"/>
<dbReference type="RefSeq" id="WP_124973959.1">
    <property type="nucleotide sequence ID" value="NZ_BDQK01000005.1"/>
</dbReference>
<gene>
    <name evidence="8" type="primary">pxcA</name>
    <name evidence="9" type="ORF">AsFPU1_1220</name>
</gene>
<sequence length="446" mass="51196">MKFNSFVKSASNWVSATPKRSLDRAYKAALKIQEIEDKHFKGKKVSSNNADYGDSVITYFITEVQGYLQKINMGLTVFKTSQYFLNISNFQDSPDNKVSQRELQEQITEAGLIFDKLKFIDEVRVKYNLPEIRESTGQYLPMESGQKALSSQSIDLNKSHNYQSQNNANNQKLGLESATQKSGVLPRSFINTINKIKQEIDPQSGENEEQVLNKYRYSRYKTSLSIKFILLLIIVPLLTHQLTKTFILRPIVQQYLNQHEQVVFINRDLEEEAFQELQHYEESLRFKGMVGLIPKLNTEELETAIKEKAEEIKEESRANGIDSISNIFADLFSVIAFGVVIATSKKEIEVVKSFLDEILYGLSDPAKAFLIILFTDMFVGFHSPHGWEVILEGVSHHFGLPENQSFNFLFIATFPVILDTVLKYWIFRYLNRISPSAVATYKNMNE</sequence>
<organism evidence="9 10">
    <name type="scientific">Aphanothece sacrum FPU1</name>
    <dbReference type="NCBI Taxonomy" id="1920663"/>
    <lineage>
        <taxon>Bacteria</taxon>
        <taxon>Bacillati</taxon>
        <taxon>Cyanobacteriota</taxon>
        <taxon>Cyanophyceae</taxon>
        <taxon>Oscillatoriophycideae</taxon>
        <taxon>Chroococcales</taxon>
        <taxon>Aphanothecaceae</taxon>
        <taxon>Aphanothece</taxon>
    </lineage>
</organism>
<dbReference type="Pfam" id="PF03040">
    <property type="entry name" value="CemA"/>
    <property type="match status" value="1"/>
</dbReference>
<evidence type="ECO:0000313" key="9">
    <source>
        <dbReference type="EMBL" id="GBF79820.1"/>
    </source>
</evidence>
<evidence type="ECO:0000256" key="8">
    <source>
        <dbReference type="HAMAP-Rule" id="MF_01308"/>
    </source>
</evidence>
<keyword evidence="3 8" id="KW-0812">Transmembrane</keyword>
<dbReference type="GO" id="GO:0015078">
    <property type="term" value="F:proton transmembrane transporter activity"/>
    <property type="evidence" value="ECO:0007669"/>
    <property type="project" value="UniProtKB-UniRule"/>
</dbReference>
<keyword evidence="10" id="KW-1185">Reference proteome</keyword>
<feature type="transmembrane region" description="Helical" evidence="8">
    <location>
        <begin position="224"/>
        <end position="242"/>
    </location>
</feature>
<dbReference type="GO" id="GO:0005886">
    <property type="term" value="C:plasma membrane"/>
    <property type="evidence" value="ECO:0007669"/>
    <property type="project" value="UniProtKB-SubCell"/>
</dbReference>
<evidence type="ECO:0000256" key="2">
    <source>
        <dbReference type="ARBA" id="ARBA00022448"/>
    </source>
</evidence>
<keyword evidence="7 8" id="KW-0472">Membrane</keyword>
<keyword evidence="5 8" id="KW-1133">Transmembrane helix</keyword>
<dbReference type="PANTHER" id="PTHR33650">
    <property type="entry name" value="CHLOROPLAST ENVELOPE MEMBRANE PROTEIN-RELATED"/>
    <property type="match status" value="1"/>
</dbReference>
<evidence type="ECO:0000256" key="3">
    <source>
        <dbReference type="ARBA" id="ARBA00022692"/>
    </source>
</evidence>
<keyword evidence="8" id="KW-0997">Cell inner membrane</keyword>
<comment type="caution">
    <text evidence="9">The sequence shown here is derived from an EMBL/GenBank/DDBJ whole genome shotgun (WGS) entry which is preliminary data.</text>
</comment>
<feature type="transmembrane region" description="Helical" evidence="8">
    <location>
        <begin position="405"/>
        <end position="426"/>
    </location>
</feature>
<dbReference type="NCBIfam" id="NF002703">
    <property type="entry name" value="PRK02507.1-1"/>
    <property type="match status" value="1"/>
</dbReference>
<name>A0A401IF69_APHSA</name>
<dbReference type="OrthoDB" id="418298at2"/>
<comment type="subcellular location">
    <subcellularLocation>
        <location evidence="8">Cell inner membrane</location>
        <topology evidence="8">Multi-pass membrane protein</topology>
    </subcellularLocation>
    <subcellularLocation>
        <location evidence="1">Membrane</location>
        <topology evidence="1">Multi-pass membrane protein</topology>
    </subcellularLocation>
</comment>
<keyword evidence="6 8" id="KW-0406">Ion transport</keyword>
<keyword evidence="2 8" id="KW-0813">Transport</keyword>
<dbReference type="Proteomes" id="UP000287247">
    <property type="component" value="Unassembled WGS sequence"/>
</dbReference>
<dbReference type="InterPro" id="IPR004282">
    <property type="entry name" value="CemA"/>
</dbReference>
<reference evidence="10" key="1">
    <citation type="submission" date="2017-05" db="EMBL/GenBank/DDBJ databases">
        <title>Physiological properties and genetic analysis related to exopolysaccharide production of fresh-water unicellular cyanobacterium Aphanothece sacrum, Suizenji Nori, that has been cultured as a food source in Japan.</title>
        <authorList>
            <person name="Kanesaki Y."/>
            <person name="Yoshikawa S."/>
            <person name="Ohki K."/>
        </authorList>
    </citation>
    <scope>NUCLEOTIDE SEQUENCE [LARGE SCALE GENOMIC DNA]</scope>
    <source>
        <strain evidence="10">FPU1</strain>
    </source>
</reference>
<evidence type="ECO:0000256" key="7">
    <source>
        <dbReference type="ARBA" id="ARBA00023136"/>
    </source>
</evidence>
<evidence type="ECO:0000256" key="4">
    <source>
        <dbReference type="ARBA" id="ARBA00022781"/>
    </source>
</evidence>
<comment type="function">
    <text evidence="8">Required for H(+) efflux immediately after light irradiation to form a rapid H(+) concentration gradient across the thylakoid membranes. Together with PxcL, contributes to transient H(+) uptake following dark to light transition.</text>
</comment>
<proteinExistence type="inferred from homology"/>
<dbReference type="PANTHER" id="PTHR33650:SF2">
    <property type="entry name" value="CHLOROPLAST ENVELOPE MEMBRANE PROTEIN"/>
    <property type="match status" value="1"/>
</dbReference>
<dbReference type="HAMAP" id="MF_01308">
    <property type="entry name" value="CemA_PxcA"/>
    <property type="match status" value="1"/>
</dbReference>
<evidence type="ECO:0000256" key="6">
    <source>
        <dbReference type="ARBA" id="ARBA00023065"/>
    </source>
</evidence>